<dbReference type="PROSITE" id="PS50885">
    <property type="entry name" value="HAMP"/>
    <property type="match status" value="1"/>
</dbReference>
<keyword evidence="4" id="KW-1133">Transmembrane helix</keyword>
<evidence type="ECO:0000256" key="1">
    <source>
        <dbReference type="ARBA" id="ARBA00022481"/>
    </source>
</evidence>
<evidence type="ECO:0000259" key="5">
    <source>
        <dbReference type="PROSITE" id="PS50111"/>
    </source>
</evidence>
<feature type="transmembrane region" description="Helical" evidence="4">
    <location>
        <begin position="203"/>
        <end position="223"/>
    </location>
</feature>
<dbReference type="CDD" id="cd11386">
    <property type="entry name" value="MCP_signal"/>
    <property type="match status" value="1"/>
</dbReference>
<dbReference type="PRINTS" id="PR00260">
    <property type="entry name" value="CHEMTRNSDUCR"/>
</dbReference>
<dbReference type="Proteomes" id="UP001606301">
    <property type="component" value="Unassembled WGS sequence"/>
</dbReference>
<comment type="caution">
    <text evidence="7">The sequence shown here is derived from an EMBL/GenBank/DDBJ whole genome shotgun (WGS) entry which is preliminary data.</text>
</comment>
<evidence type="ECO:0000313" key="8">
    <source>
        <dbReference type="Proteomes" id="UP001606301"/>
    </source>
</evidence>
<comment type="similarity">
    <text evidence="2">Belongs to the methyl-accepting chemotaxis (MCP) protein family.</text>
</comment>
<proteinExistence type="inferred from homology"/>
<feature type="transmembrane region" description="Helical" evidence="4">
    <location>
        <begin position="21"/>
        <end position="46"/>
    </location>
</feature>
<dbReference type="InterPro" id="IPR004090">
    <property type="entry name" value="Chemotax_Me-accpt_rcpt"/>
</dbReference>
<keyword evidence="3" id="KW-0807">Transducer</keyword>
<organism evidence="7 8">
    <name type="scientific">Pelomonas margarita</name>
    <dbReference type="NCBI Taxonomy" id="3299031"/>
    <lineage>
        <taxon>Bacteria</taxon>
        <taxon>Pseudomonadati</taxon>
        <taxon>Pseudomonadota</taxon>
        <taxon>Betaproteobacteria</taxon>
        <taxon>Burkholderiales</taxon>
        <taxon>Sphaerotilaceae</taxon>
        <taxon>Roseateles</taxon>
    </lineage>
</organism>
<keyword evidence="8" id="KW-1185">Reference proteome</keyword>
<dbReference type="InterPro" id="IPR024478">
    <property type="entry name" value="HlyB_4HB_MCP"/>
</dbReference>
<feature type="domain" description="HAMP" evidence="6">
    <location>
        <begin position="235"/>
        <end position="279"/>
    </location>
</feature>
<keyword evidence="4" id="KW-0812">Transmembrane</keyword>
<keyword evidence="4" id="KW-0472">Membrane</keyword>
<evidence type="ECO:0000259" key="6">
    <source>
        <dbReference type="PROSITE" id="PS50885"/>
    </source>
</evidence>
<dbReference type="Pfam" id="PF00015">
    <property type="entry name" value="MCPsignal"/>
    <property type="match status" value="1"/>
</dbReference>
<accession>A0ABW7FP99</accession>
<reference evidence="7 8" key="1">
    <citation type="submission" date="2024-08" db="EMBL/GenBank/DDBJ databases">
        <authorList>
            <person name="Lu H."/>
        </authorList>
    </citation>
    <scope>NUCLEOTIDE SEQUENCE [LARGE SCALE GENOMIC DNA]</scope>
    <source>
        <strain evidence="7 8">LKC17W</strain>
    </source>
</reference>
<dbReference type="InterPro" id="IPR004089">
    <property type="entry name" value="MCPsignal_dom"/>
</dbReference>
<dbReference type="PROSITE" id="PS50111">
    <property type="entry name" value="CHEMOTAXIS_TRANSDUC_2"/>
    <property type="match status" value="1"/>
</dbReference>
<dbReference type="PANTHER" id="PTHR43531">
    <property type="entry name" value="PROTEIN ICFG"/>
    <property type="match status" value="1"/>
</dbReference>
<feature type="domain" description="Methyl-accepting transducer" evidence="5">
    <location>
        <begin position="284"/>
        <end position="513"/>
    </location>
</feature>
<dbReference type="Pfam" id="PF12729">
    <property type="entry name" value="4HB_MCP_1"/>
    <property type="match status" value="1"/>
</dbReference>
<sequence>MSSLRWGARGLRERLARLATVQKLALAFGWLILLTLVIGLGALFALGQVRDASSALASRWLPSAGHLAAARAALLEHREFTVRHTTAADAGYMDEYEEKLRGAREAVQQALQAHQALVMPGEHQALRATFDKLLNDYLDTVAKVISLDKSGKQEDGKEISEGAGKSSFDDAIGALDKMAQAAFAAGEAAGTASDQVYQRVFKIALGLLALAVGTGLLLAVLIARGLSRDLGGEPREAAELLQRIASGDLTHTVPVRPGDSLSLMASLAGMQERLIGVVDQVRRGADSVATASHEIASGNIDLSQRTEMQAAALQRTSGSMDQLREQALGSADNARDASGVANAASGIAAQGGEVVGGVVSTMRGISHSSARIAEITGVIDGIAFQTNILALNAAVEAARAGEQGRGFAVVAGEVRSLAQRSATAAREIKQLITASVEQIQQGSSQVDRAGATMQEVVAAIQRVDRIVTEIAQTGSHQAQQVNDIGKAVLEMDQSTQQNAALVEESAAAAESLRAQAQQLVQAVAFFRLGR</sequence>
<dbReference type="InterPro" id="IPR003660">
    <property type="entry name" value="HAMP_dom"/>
</dbReference>
<dbReference type="EMBL" id="JBIGHW010000016">
    <property type="protein sequence ID" value="MFG6443160.1"/>
    <property type="molecule type" value="Genomic_DNA"/>
</dbReference>
<dbReference type="SUPFAM" id="SSF58104">
    <property type="entry name" value="Methyl-accepting chemotaxis protein (MCP) signaling domain"/>
    <property type="match status" value="1"/>
</dbReference>
<protein>
    <submittedName>
        <fullName evidence="7">Methyl-accepting chemotaxis protein</fullName>
    </submittedName>
</protein>
<keyword evidence="1" id="KW-0488">Methylation</keyword>
<dbReference type="InterPro" id="IPR051310">
    <property type="entry name" value="MCP_chemotaxis"/>
</dbReference>
<gene>
    <name evidence="7" type="ORF">ACG0Z3_20920</name>
</gene>
<name>A0ABW7FP99_9BURK</name>
<dbReference type="SMART" id="SM00283">
    <property type="entry name" value="MA"/>
    <property type="match status" value="1"/>
</dbReference>
<evidence type="ECO:0000256" key="2">
    <source>
        <dbReference type="ARBA" id="ARBA00029447"/>
    </source>
</evidence>
<evidence type="ECO:0000313" key="7">
    <source>
        <dbReference type="EMBL" id="MFG6443160.1"/>
    </source>
</evidence>
<dbReference type="PANTHER" id="PTHR43531:SF14">
    <property type="entry name" value="METHYL-ACCEPTING CHEMOTAXIS PROTEIN I-RELATED"/>
    <property type="match status" value="1"/>
</dbReference>
<evidence type="ECO:0000256" key="4">
    <source>
        <dbReference type="SAM" id="Phobius"/>
    </source>
</evidence>
<evidence type="ECO:0000256" key="3">
    <source>
        <dbReference type="PROSITE-ProRule" id="PRU00284"/>
    </source>
</evidence>
<dbReference type="Gene3D" id="1.10.287.950">
    <property type="entry name" value="Methyl-accepting chemotaxis protein"/>
    <property type="match status" value="1"/>
</dbReference>